<dbReference type="GO" id="GO:0043709">
    <property type="term" value="P:cell adhesion involved in single-species biofilm formation"/>
    <property type="evidence" value="ECO:0007669"/>
    <property type="project" value="TreeGrafter"/>
</dbReference>
<dbReference type="CDD" id="cd06225">
    <property type="entry name" value="HAMP"/>
    <property type="match status" value="1"/>
</dbReference>
<dbReference type="Pfam" id="PF08447">
    <property type="entry name" value="PAS_3"/>
    <property type="match status" value="1"/>
</dbReference>
<dbReference type="PANTHER" id="PTHR45138">
    <property type="entry name" value="REGULATORY COMPONENTS OF SENSORY TRANSDUCTION SYSTEM"/>
    <property type="match status" value="1"/>
</dbReference>
<dbReference type="SUPFAM" id="SSF158472">
    <property type="entry name" value="HAMP domain-like"/>
    <property type="match status" value="1"/>
</dbReference>
<dbReference type="Gene3D" id="3.30.450.20">
    <property type="entry name" value="PAS domain"/>
    <property type="match status" value="3"/>
</dbReference>
<dbReference type="CDD" id="cd01949">
    <property type="entry name" value="GGDEF"/>
    <property type="match status" value="1"/>
</dbReference>
<feature type="domain" description="PAS" evidence="7">
    <location>
        <begin position="451"/>
        <end position="490"/>
    </location>
</feature>
<dbReference type="InterPro" id="IPR001610">
    <property type="entry name" value="PAC"/>
</dbReference>
<dbReference type="FunFam" id="3.30.70.270:FF:000001">
    <property type="entry name" value="Diguanylate cyclase domain protein"/>
    <property type="match status" value="1"/>
</dbReference>
<dbReference type="InterPro" id="IPR000700">
    <property type="entry name" value="PAS-assoc_C"/>
</dbReference>
<dbReference type="CDD" id="cd18774">
    <property type="entry name" value="PDC2_HK_sensor"/>
    <property type="match status" value="1"/>
</dbReference>
<keyword evidence="3 6" id="KW-0812">Transmembrane</keyword>
<dbReference type="GO" id="GO:0052621">
    <property type="term" value="F:diguanylate cyclase activity"/>
    <property type="evidence" value="ECO:0007669"/>
    <property type="project" value="TreeGrafter"/>
</dbReference>
<dbReference type="GO" id="GO:0005886">
    <property type="term" value="C:plasma membrane"/>
    <property type="evidence" value="ECO:0007669"/>
    <property type="project" value="UniProtKB-SubCell"/>
</dbReference>
<evidence type="ECO:0000256" key="1">
    <source>
        <dbReference type="ARBA" id="ARBA00004651"/>
    </source>
</evidence>
<dbReference type="RefSeq" id="WP_264324099.1">
    <property type="nucleotide sequence ID" value="NZ_JADEXQ010000013.1"/>
</dbReference>
<dbReference type="InterPro" id="IPR035965">
    <property type="entry name" value="PAS-like_dom_sf"/>
</dbReference>
<dbReference type="InterPro" id="IPR003660">
    <property type="entry name" value="HAMP_dom"/>
</dbReference>
<evidence type="ECO:0000259" key="10">
    <source>
        <dbReference type="PROSITE" id="PS50887"/>
    </source>
</evidence>
<feature type="domain" description="PAC" evidence="8">
    <location>
        <begin position="662"/>
        <end position="713"/>
    </location>
</feature>
<dbReference type="GO" id="GO:1902201">
    <property type="term" value="P:negative regulation of bacterial-type flagellum-dependent cell motility"/>
    <property type="evidence" value="ECO:0007669"/>
    <property type="project" value="TreeGrafter"/>
</dbReference>
<dbReference type="Pfam" id="PF00672">
    <property type="entry name" value="HAMP"/>
    <property type="match status" value="1"/>
</dbReference>
<dbReference type="SMART" id="SM00304">
    <property type="entry name" value="HAMP"/>
    <property type="match status" value="1"/>
</dbReference>
<evidence type="ECO:0000256" key="4">
    <source>
        <dbReference type="ARBA" id="ARBA00022989"/>
    </source>
</evidence>
<dbReference type="InterPro" id="IPR000160">
    <property type="entry name" value="GGDEF_dom"/>
</dbReference>
<name>A0A928VNL0_9CYAN</name>
<evidence type="ECO:0000256" key="6">
    <source>
        <dbReference type="SAM" id="Phobius"/>
    </source>
</evidence>
<dbReference type="CDD" id="cd12913">
    <property type="entry name" value="PDC1_MCP_like"/>
    <property type="match status" value="1"/>
</dbReference>
<dbReference type="InterPro" id="IPR033479">
    <property type="entry name" value="dCache_1"/>
</dbReference>
<sequence length="916" mass="102867">MLYNPRKTDAAALDSSPPRDAFVRSGAFRWPLQLLLMVPIALPVLGAVGVIGFLAWRSGQMAIQDLADQLMVQVSERTQQRLFDYTSRPPKVAAQVAQDIEAGRVKLEPRNLKSLDAYFLSKSRAVPELSFVYAGTSQGYLIGAGFLDVAAAAPRQLLAVADASTQGRYLAYAVNPTGQRGELLRQTPNYDARRRPWYQAGIASLKPTWTDTYVSMGQPNAGLTVTAVHPFTQGNQVAGVAAVDFSLRDISRYLQTLRFSRSGQVFILEPDGKLVATSAGQAVYQIQAAQVQRFNAYEHDDAVIRETMAQLRGKLAMVQSLKANIAGESRFVRVTPWRQQDGLNWRIVVVVPEREFTHQIEANNRTALLMSSLALFVAAGLSYLMARRVTAPILQLSQATKEVAQGYRRQISTPQWTPELEEITDSVNHMAARLQRSMTNLRSLNQELFSSKQRLYQMMEALPVGVVVIDPDGKCLYLNRTGQLLLGLKQIPQVPLERLARAYRLYQAETMQPYPWESLPVVQALKGQAVYVDDLVVRLPNTAIPLEARAIPVADATGKVIYAIQTFQNVSARKRAEVARAQSEHRIQKLTDNVPGVIFRYVIEPTGHDHYAYVSPHAREIFGVDSEAVQRDPQMFWSLVFPEDEVAIRRLLPEKNKTMAPWSVEYRIRTPQGQVRWLQTQASPEQTADGTTIWDGLTLDVTERKHAETVLYDYRQHLEQQVQERTIALQQANQELERLATLDGLTQIANRRRFDLYLEQEWQRLARDQQPLSLILCDVDYFKCYNDCYGHQQGDHCLQQVAQIMRDSIKRPADLLARYGGEEFAVILPQTNRWGAAQVAELLRSTIAQQQLTHQASPISAYVSMSVGVATVFPTLDGDVTALIMAADQALYQAKQQGRDRVCFMPTDEPFAQPPS</sequence>
<dbReference type="PROSITE" id="PS50113">
    <property type="entry name" value="PAC"/>
    <property type="match status" value="1"/>
</dbReference>
<evidence type="ECO:0000313" key="11">
    <source>
        <dbReference type="EMBL" id="MBE9029279.1"/>
    </source>
</evidence>
<dbReference type="NCBIfam" id="TIGR00254">
    <property type="entry name" value="GGDEF"/>
    <property type="match status" value="1"/>
</dbReference>
<dbReference type="Proteomes" id="UP000625316">
    <property type="component" value="Unassembled WGS sequence"/>
</dbReference>
<dbReference type="Pfam" id="PF02743">
    <property type="entry name" value="dCache_1"/>
    <property type="match status" value="1"/>
</dbReference>
<dbReference type="Pfam" id="PF00990">
    <property type="entry name" value="GGDEF"/>
    <property type="match status" value="1"/>
</dbReference>
<dbReference type="GO" id="GO:0007165">
    <property type="term" value="P:signal transduction"/>
    <property type="evidence" value="ECO:0007669"/>
    <property type="project" value="InterPro"/>
</dbReference>
<dbReference type="SUPFAM" id="SSF55073">
    <property type="entry name" value="Nucleotide cyclase"/>
    <property type="match status" value="1"/>
</dbReference>
<dbReference type="Gene3D" id="6.10.340.10">
    <property type="match status" value="1"/>
</dbReference>
<dbReference type="CDD" id="cd00130">
    <property type="entry name" value="PAS"/>
    <property type="match status" value="2"/>
</dbReference>
<dbReference type="InterPro" id="IPR043128">
    <property type="entry name" value="Rev_trsase/Diguanyl_cyclase"/>
</dbReference>
<dbReference type="EMBL" id="JADEXQ010000013">
    <property type="protein sequence ID" value="MBE9029279.1"/>
    <property type="molecule type" value="Genomic_DNA"/>
</dbReference>
<dbReference type="PROSITE" id="PS50112">
    <property type="entry name" value="PAS"/>
    <property type="match status" value="1"/>
</dbReference>
<dbReference type="PROSITE" id="PS50887">
    <property type="entry name" value="GGDEF"/>
    <property type="match status" value="1"/>
</dbReference>
<evidence type="ECO:0000256" key="3">
    <source>
        <dbReference type="ARBA" id="ARBA00022692"/>
    </source>
</evidence>
<evidence type="ECO:0000313" key="12">
    <source>
        <dbReference type="Proteomes" id="UP000625316"/>
    </source>
</evidence>
<evidence type="ECO:0000259" key="8">
    <source>
        <dbReference type="PROSITE" id="PS50113"/>
    </source>
</evidence>
<evidence type="ECO:0000259" key="7">
    <source>
        <dbReference type="PROSITE" id="PS50112"/>
    </source>
</evidence>
<dbReference type="Gene3D" id="3.30.70.270">
    <property type="match status" value="1"/>
</dbReference>
<dbReference type="SMART" id="SM00086">
    <property type="entry name" value="PAC"/>
    <property type="match status" value="2"/>
</dbReference>
<dbReference type="InterPro" id="IPR013656">
    <property type="entry name" value="PAS_4"/>
</dbReference>
<gene>
    <name evidence="11" type="ORF">IQ266_05825</name>
</gene>
<dbReference type="SMART" id="SM00267">
    <property type="entry name" value="GGDEF"/>
    <property type="match status" value="1"/>
</dbReference>
<dbReference type="NCBIfam" id="TIGR00229">
    <property type="entry name" value="sensory_box"/>
    <property type="match status" value="1"/>
</dbReference>
<protein>
    <submittedName>
        <fullName evidence="11">Diguanylate cyclase</fullName>
    </submittedName>
</protein>
<evidence type="ECO:0000256" key="5">
    <source>
        <dbReference type="ARBA" id="ARBA00023136"/>
    </source>
</evidence>
<keyword evidence="5 6" id="KW-0472">Membrane</keyword>
<feature type="domain" description="HAMP" evidence="9">
    <location>
        <begin position="387"/>
        <end position="439"/>
    </location>
</feature>
<feature type="transmembrane region" description="Helical" evidence="6">
    <location>
        <begin position="34"/>
        <end position="56"/>
    </location>
</feature>
<dbReference type="AlphaFoldDB" id="A0A928VNL0"/>
<evidence type="ECO:0000259" key="9">
    <source>
        <dbReference type="PROSITE" id="PS50885"/>
    </source>
</evidence>
<keyword evidence="2" id="KW-1003">Cell membrane</keyword>
<organism evidence="11 12">
    <name type="scientific">Romeriopsis navalis LEGE 11480</name>
    <dbReference type="NCBI Taxonomy" id="2777977"/>
    <lineage>
        <taxon>Bacteria</taxon>
        <taxon>Bacillati</taxon>
        <taxon>Cyanobacteriota</taxon>
        <taxon>Cyanophyceae</taxon>
        <taxon>Leptolyngbyales</taxon>
        <taxon>Leptolyngbyaceae</taxon>
        <taxon>Romeriopsis</taxon>
        <taxon>Romeriopsis navalis</taxon>
    </lineage>
</organism>
<dbReference type="SMART" id="SM00091">
    <property type="entry name" value="PAS"/>
    <property type="match status" value="2"/>
</dbReference>
<comment type="subcellular location">
    <subcellularLocation>
        <location evidence="1">Cell membrane</location>
        <topology evidence="1">Multi-pass membrane protein</topology>
    </subcellularLocation>
</comment>
<keyword evidence="4 6" id="KW-1133">Transmembrane helix</keyword>
<dbReference type="InterPro" id="IPR029787">
    <property type="entry name" value="Nucleotide_cyclase"/>
</dbReference>
<dbReference type="InterPro" id="IPR013655">
    <property type="entry name" value="PAS_fold_3"/>
</dbReference>
<dbReference type="PANTHER" id="PTHR45138:SF9">
    <property type="entry name" value="DIGUANYLATE CYCLASE DGCM-RELATED"/>
    <property type="match status" value="1"/>
</dbReference>
<reference evidence="11" key="1">
    <citation type="submission" date="2020-10" db="EMBL/GenBank/DDBJ databases">
        <authorList>
            <person name="Castelo-Branco R."/>
            <person name="Eusebio N."/>
            <person name="Adriana R."/>
            <person name="Vieira A."/>
            <person name="Brugerolle De Fraissinette N."/>
            <person name="Rezende De Castro R."/>
            <person name="Schneider M.P."/>
            <person name="Vasconcelos V."/>
            <person name="Leao P.N."/>
        </authorList>
    </citation>
    <scope>NUCLEOTIDE SEQUENCE</scope>
    <source>
        <strain evidence="11">LEGE 11480</strain>
    </source>
</reference>
<keyword evidence="12" id="KW-1185">Reference proteome</keyword>
<proteinExistence type="predicted"/>
<evidence type="ECO:0000256" key="2">
    <source>
        <dbReference type="ARBA" id="ARBA00022475"/>
    </source>
</evidence>
<dbReference type="SUPFAM" id="SSF55785">
    <property type="entry name" value="PYP-like sensor domain (PAS domain)"/>
    <property type="match status" value="2"/>
</dbReference>
<dbReference type="Pfam" id="PF08448">
    <property type="entry name" value="PAS_4"/>
    <property type="match status" value="1"/>
</dbReference>
<feature type="domain" description="GGDEF" evidence="10">
    <location>
        <begin position="770"/>
        <end position="907"/>
    </location>
</feature>
<dbReference type="PROSITE" id="PS50885">
    <property type="entry name" value="HAMP"/>
    <property type="match status" value="1"/>
</dbReference>
<comment type="caution">
    <text evidence="11">The sequence shown here is derived from an EMBL/GenBank/DDBJ whole genome shotgun (WGS) entry which is preliminary data.</text>
</comment>
<accession>A0A928VNL0</accession>
<dbReference type="InterPro" id="IPR050469">
    <property type="entry name" value="Diguanylate_Cyclase"/>
</dbReference>
<dbReference type="InterPro" id="IPR000014">
    <property type="entry name" value="PAS"/>
</dbReference>